<sequence length="195" mass="21289">MRESPAGGGLLRSLWRLLRVFSGEMPRPGGAEVAVVLGSQVLPGGRPSGTLMARTLHAARLYRGGRVRLLIPTGGVGRHPPSEAEIMARLLRGAGVPGRAVLLEDRALSTWDSARYVSRMARGLGVGRVLVVTDPLHCVRTVAAFRHAGLEAIPEPVYSSPMWRVRWLRLGQFFREMGALAWYRARHGVGSPSRR</sequence>
<dbReference type="STRING" id="266117.Rxyl_1256"/>
<dbReference type="HOGENOM" id="CLU_051474_3_3_11"/>
<evidence type="ECO:0000313" key="3">
    <source>
        <dbReference type="Proteomes" id="UP000006637"/>
    </source>
</evidence>
<dbReference type="InterPro" id="IPR003848">
    <property type="entry name" value="DUF218"/>
</dbReference>
<dbReference type="CDD" id="cd06259">
    <property type="entry name" value="YdcF-like"/>
    <property type="match status" value="1"/>
</dbReference>
<dbReference type="Gene3D" id="3.40.50.620">
    <property type="entry name" value="HUPs"/>
    <property type="match status" value="1"/>
</dbReference>
<dbReference type="GO" id="GO:0043164">
    <property type="term" value="P:Gram-negative-bacterium-type cell wall biogenesis"/>
    <property type="evidence" value="ECO:0007669"/>
    <property type="project" value="TreeGrafter"/>
</dbReference>
<dbReference type="InterPro" id="IPR014729">
    <property type="entry name" value="Rossmann-like_a/b/a_fold"/>
</dbReference>
<dbReference type="GO" id="GO:0005886">
    <property type="term" value="C:plasma membrane"/>
    <property type="evidence" value="ECO:0007669"/>
    <property type="project" value="TreeGrafter"/>
</dbReference>
<evidence type="ECO:0000259" key="1">
    <source>
        <dbReference type="Pfam" id="PF02698"/>
    </source>
</evidence>
<dbReference type="PhylomeDB" id="Q1AWK8"/>
<dbReference type="PANTHER" id="PTHR30336">
    <property type="entry name" value="INNER MEMBRANE PROTEIN, PROBABLE PERMEASE"/>
    <property type="match status" value="1"/>
</dbReference>
<dbReference type="KEGG" id="rxy:Rxyl_1256"/>
<dbReference type="InterPro" id="IPR051599">
    <property type="entry name" value="Cell_Envelope_Assoc"/>
</dbReference>
<organism evidence="2 3">
    <name type="scientific">Rubrobacter xylanophilus (strain DSM 9941 / JCM 11954 / NBRC 16129 / PRD-1)</name>
    <dbReference type="NCBI Taxonomy" id="266117"/>
    <lineage>
        <taxon>Bacteria</taxon>
        <taxon>Bacillati</taxon>
        <taxon>Actinomycetota</taxon>
        <taxon>Rubrobacteria</taxon>
        <taxon>Rubrobacterales</taxon>
        <taxon>Rubrobacteraceae</taxon>
        <taxon>Rubrobacter</taxon>
    </lineage>
</organism>
<dbReference type="PANTHER" id="PTHR30336:SF4">
    <property type="entry name" value="ENVELOPE BIOGENESIS FACTOR ELYC"/>
    <property type="match status" value="1"/>
</dbReference>
<dbReference type="EMBL" id="CP000386">
    <property type="protein sequence ID" value="ABG04220.1"/>
    <property type="molecule type" value="Genomic_DNA"/>
</dbReference>
<proteinExistence type="predicted"/>
<dbReference type="eggNOG" id="COG1434">
    <property type="taxonomic scope" value="Bacteria"/>
</dbReference>
<keyword evidence="3" id="KW-1185">Reference proteome</keyword>
<gene>
    <name evidence="2" type="ordered locus">Rxyl_1256</name>
</gene>
<feature type="domain" description="DUF218" evidence="1">
    <location>
        <begin position="33"/>
        <end position="166"/>
    </location>
</feature>
<name>Q1AWK8_RUBXD</name>
<evidence type="ECO:0000313" key="2">
    <source>
        <dbReference type="EMBL" id="ABG04220.1"/>
    </source>
</evidence>
<dbReference type="RefSeq" id="WP_011564238.1">
    <property type="nucleotide sequence ID" value="NC_008148.1"/>
</dbReference>
<accession>Q1AWK8</accession>
<dbReference type="GO" id="GO:0000270">
    <property type="term" value="P:peptidoglycan metabolic process"/>
    <property type="evidence" value="ECO:0007669"/>
    <property type="project" value="TreeGrafter"/>
</dbReference>
<dbReference type="Pfam" id="PF02698">
    <property type="entry name" value="DUF218"/>
    <property type="match status" value="1"/>
</dbReference>
<dbReference type="Proteomes" id="UP000006637">
    <property type="component" value="Chromosome"/>
</dbReference>
<dbReference type="AlphaFoldDB" id="Q1AWK8"/>
<reference evidence="2 3" key="1">
    <citation type="submission" date="2006-06" db="EMBL/GenBank/DDBJ databases">
        <title>Complete sequence of Rubrobacter xylanophilus DSM 9941.</title>
        <authorList>
            <consortium name="US DOE Joint Genome Institute"/>
            <person name="Copeland A."/>
            <person name="Lucas S."/>
            <person name="Lapidus A."/>
            <person name="Barry K."/>
            <person name="Detter J.C."/>
            <person name="Glavina del Rio T."/>
            <person name="Hammon N."/>
            <person name="Israni S."/>
            <person name="Dalin E."/>
            <person name="Tice H."/>
            <person name="Pitluck S."/>
            <person name="Munk A.C."/>
            <person name="Brettin T."/>
            <person name="Bruce D."/>
            <person name="Han C."/>
            <person name="Tapia R."/>
            <person name="Gilna P."/>
            <person name="Schmutz J."/>
            <person name="Larimer F."/>
            <person name="Land M."/>
            <person name="Hauser L."/>
            <person name="Kyrpides N."/>
            <person name="Lykidis A."/>
            <person name="da Costa M.S."/>
            <person name="Rainey F.A."/>
            <person name="Empadinhas N."/>
            <person name="Jolivet E."/>
            <person name="Battista J.R."/>
            <person name="Richardson P."/>
        </authorList>
    </citation>
    <scope>NUCLEOTIDE SEQUENCE [LARGE SCALE GENOMIC DNA]</scope>
    <source>
        <strain evidence="3">DSM 9941 / NBRC 16129 / PRD-1</strain>
    </source>
</reference>
<protein>
    <recommendedName>
        <fullName evidence="1">DUF218 domain-containing protein</fullName>
    </recommendedName>
</protein>